<dbReference type="InterPro" id="IPR046574">
    <property type="entry name" value="DUF6634"/>
</dbReference>
<dbReference type="RefSeq" id="WP_261517171.1">
    <property type="nucleotide sequence ID" value="NZ_JAODNV010000031.1"/>
</dbReference>
<name>A0A9X2XC94_9HYPH</name>
<evidence type="ECO:0000313" key="2">
    <source>
        <dbReference type="Proteomes" id="UP001149009"/>
    </source>
</evidence>
<sequence length="122" mass="13983">MVMFNPDAREQGRAFDFELERLSSLVADMRRIREGMPISELVGDAPPLLDRWSHAERPTACLMGYSSGHPLLPGTGRLIVTSDLWLISSDNRWARTLSRWYRLGEPLPESRNSIWKRGGSWQ</sequence>
<accession>A0A9X2XC94</accession>
<dbReference type="EMBL" id="JAODNV010000031">
    <property type="protein sequence ID" value="MCT8992221.1"/>
    <property type="molecule type" value="Genomic_DNA"/>
</dbReference>
<proteinExistence type="predicted"/>
<dbReference type="Proteomes" id="UP001149009">
    <property type="component" value="Unassembled WGS sequence"/>
</dbReference>
<comment type="caution">
    <text evidence="1">The sequence shown here is derived from an EMBL/GenBank/DDBJ whole genome shotgun (WGS) entry which is preliminary data.</text>
</comment>
<organism evidence="1 2">
    <name type="scientific">Chelativorans petroleitrophicus</name>
    <dbReference type="NCBI Taxonomy" id="2975484"/>
    <lineage>
        <taxon>Bacteria</taxon>
        <taxon>Pseudomonadati</taxon>
        <taxon>Pseudomonadota</taxon>
        <taxon>Alphaproteobacteria</taxon>
        <taxon>Hyphomicrobiales</taxon>
        <taxon>Phyllobacteriaceae</taxon>
        <taxon>Chelativorans</taxon>
    </lineage>
</organism>
<reference evidence="1" key="1">
    <citation type="submission" date="2022-08" db="EMBL/GenBank/DDBJ databases">
        <title>Chelativorans sichuanense sp. nov., a paraffin oil-degrading bacterium isolated from a mixture of oil-based drill cuttings and paddy soil.</title>
        <authorList>
            <person name="Yu J."/>
            <person name="Liu H."/>
            <person name="Chen Q."/>
        </authorList>
    </citation>
    <scope>NUCLEOTIDE SEQUENCE</scope>
    <source>
        <strain evidence="1">SCAU 2101</strain>
    </source>
</reference>
<evidence type="ECO:0000313" key="1">
    <source>
        <dbReference type="EMBL" id="MCT8992221.1"/>
    </source>
</evidence>
<dbReference type="Pfam" id="PF20339">
    <property type="entry name" value="DUF6634"/>
    <property type="match status" value="1"/>
</dbReference>
<protein>
    <submittedName>
        <fullName evidence="1">Uncharacterized protein</fullName>
    </submittedName>
</protein>
<dbReference type="AlphaFoldDB" id="A0A9X2XC94"/>
<gene>
    <name evidence="1" type="ORF">NYR54_18375</name>
</gene>
<keyword evidence="2" id="KW-1185">Reference proteome</keyword>